<evidence type="ECO:0000256" key="3">
    <source>
        <dbReference type="ARBA" id="ARBA00022763"/>
    </source>
</evidence>
<evidence type="ECO:0000256" key="7">
    <source>
        <dbReference type="ARBA" id="ARBA00023242"/>
    </source>
</evidence>
<dbReference type="InterPro" id="IPR009400">
    <property type="entry name" value="TFIIH_TTDA/Tfb5"/>
</dbReference>
<keyword evidence="5 8" id="KW-0804">Transcription</keyword>
<evidence type="ECO:0000256" key="5">
    <source>
        <dbReference type="ARBA" id="ARBA00023163"/>
    </source>
</evidence>
<dbReference type="SUPFAM" id="SSF142897">
    <property type="entry name" value="TFB5-like"/>
    <property type="match status" value="1"/>
</dbReference>
<evidence type="ECO:0000256" key="4">
    <source>
        <dbReference type="ARBA" id="ARBA00023015"/>
    </source>
</evidence>
<protein>
    <recommendedName>
        <fullName evidence="8">General transcription and DNA repair factor IIH subunit TFB5</fullName>
    </recommendedName>
</protein>
<dbReference type="Proteomes" id="UP001472866">
    <property type="component" value="Chromosome 02"/>
</dbReference>
<comment type="subcellular location">
    <subcellularLocation>
        <location evidence="1 8">Nucleus</location>
    </subcellularLocation>
</comment>
<keyword evidence="6 8" id="KW-0234">DNA repair</keyword>
<dbReference type="Pfam" id="PF06331">
    <property type="entry name" value="Tfb5"/>
    <property type="match status" value="1"/>
</dbReference>
<gene>
    <name evidence="9" type="ORF">HKI87_02g12790</name>
</gene>
<dbReference type="InterPro" id="IPR035935">
    <property type="entry name" value="TFB5-like_sf"/>
</dbReference>
<evidence type="ECO:0000256" key="6">
    <source>
        <dbReference type="ARBA" id="ARBA00023204"/>
    </source>
</evidence>
<dbReference type="GO" id="GO:0005675">
    <property type="term" value="C:transcription factor TFIIH holo complex"/>
    <property type="evidence" value="ECO:0007669"/>
    <property type="project" value="TreeGrafter"/>
</dbReference>
<evidence type="ECO:0000313" key="10">
    <source>
        <dbReference type="Proteomes" id="UP001472866"/>
    </source>
</evidence>
<evidence type="ECO:0000256" key="8">
    <source>
        <dbReference type="RuleBase" id="RU368032"/>
    </source>
</evidence>
<accession>A0AAX4P0P1</accession>
<sequence>MVQAMKGVLLKGDIPLKEFVLSLNESRIPSEKFVIADLDERTLLIQPQAKAFLEEKLQGFVEENQYQPPLRSSGHSAGNRK</sequence>
<reference evidence="9 10" key="1">
    <citation type="submission" date="2024-03" db="EMBL/GenBank/DDBJ databases">
        <title>Complete genome sequence of the green alga Chloropicon roscoffensis RCC1871.</title>
        <authorList>
            <person name="Lemieux C."/>
            <person name="Pombert J.-F."/>
            <person name="Otis C."/>
            <person name="Turmel M."/>
        </authorList>
    </citation>
    <scope>NUCLEOTIDE SEQUENCE [LARGE SCALE GENOMIC DNA]</scope>
    <source>
        <strain evidence="9 10">RCC1871</strain>
    </source>
</reference>
<dbReference type="GO" id="GO:0000439">
    <property type="term" value="C:transcription factor TFIIH core complex"/>
    <property type="evidence" value="ECO:0007669"/>
    <property type="project" value="UniProtKB-UniRule"/>
</dbReference>
<comment type="subunit">
    <text evidence="8">Component of the 7-subunit TFIIH core complex.</text>
</comment>
<dbReference type="Gene3D" id="3.30.70.1220">
    <property type="entry name" value="TFB5-like"/>
    <property type="match status" value="1"/>
</dbReference>
<comment type="similarity">
    <text evidence="2 8">Belongs to the TFB5 family.</text>
</comment>
<dbReference type="EMBL" id="CP151502">
    <property type="protein sequence ID" value="WZN59753.1"/>
    <property type="molecule type" value="Genomic_DNA"/>
</dbReference>
<organism evidence="9 10">
    <name type="scientific">Chloropicon roscoffensis</name>
    <dbReference type="NCBI Taxonomy" id="1461544"/>
    <lineage>
        <taxon>Eukaryota</taxon>
        <taxon>Viridiplantae</taxon>
        <taxon>Chlorophyta</taxon>
        <taxon>Chloropicophyceae</taxon>
        <taxon>Chloropicales</taxon>
        <taxon>Chloropicaceae</taxon>
        <taxon>Chloropicon</taxon>
    </lineage>
</organism>
<proteinExistence type="inferred from homology"/>
<dbReference type="SMART" id="SM01395">
    <property type="entry name" value="Tbf5"/>
    <property type="match status" value="1"/>
</dbReference>
<dbReference type="PANTHER" id="PTHR28580:SF1">
    <property type="entry name" value="GENERAL TRANSCRIPTION FACTOR IIH SUBUNIT 5"/>
    <property type="match status" value="1"/>
</dbReference>
<evidence type="ECO:0000313" key="9">
    <source>
        <dbReference type="EMBL" id="WZN59753.1"/>
    </source>
</evidence>
<dbReference type="AlphaFoldDB" id="A0AAX4P0P1"/>
<evidence type="ECO:0000256" key="2">
    <source>
        <dbReference type="ARBA" id="ARBA00007470"/>
    </source>
</evidence>
<keyword evidence="3 8" id="KW-0227">DNA damage</keyword>
<comment type="function">
    <text evidence="8">In NER, TFIIH acts by opening DNA around the lesion to allow the excision of the damaged oligonucleotide and its replacement by a new DNA fragment. In transcription, TFIIH has an essential role in transcription initiation. When the pre-initiation complex (PIC) has been established, TFIIH is required for promoter opening and promoter escape.</text>
</comment>
<keyword evidence="4 8" id="KW-0805">Transcription regulation</keyword>
<dbReference type="GO" id="GO:0006367">
    <property type="term" value="P:transcription initiation at RNA polymerase II promoter"/>
    <property type="evidence" value="ECO:0007669"/>
    <property type="project" value="UniProtKB-UniRule"/>
</dbReference>
<keyword evidence="7 8" id="KW-0539">Nucleus</keyword>
<dbReference type="GO" id="GO:0006294">
    <property type="term" value="P:nucleotide-excision repair, preincision complex assembly"/>
    <property type="evidence" value="ECO:0007669"/>
    <property type="project" value="TreeGrafter"/>
</dbReference>
<keyword evidence="10" id="KW-1185">Reference proteome</keyword>
<evidence type="ECO:0000256" key="1">
    <source>
        <dbReference type="ARBA" id="ARBA00004123"/>
    </source>
</evidence>
<name>A0AAX4P0P1_9CHLO</name>
<dbReference type="PANTHER" id="PTHR28580">
    <property type="entry name" value="GENERAL TRANSCRIPTION FACTOR IIH SUBUNIT 5"/>
    <property type="match status" value="1"/>
</dbReference>